<dbReference type="Proteomes" id="UP000777303">
    <property type="component" value="Unassembled WGS sequence"/>
</dbReference>
<gene>
    <name evidence="7" type="ORF">H9901_04250</name>
</gene>
<accession>A0A948TJN7</accession>
<evidence type="ECO:0000256" key="3">
    <source>
        <dbReference type="ARBA" id="ARBA00022692"/>
    </source>
</evidence>
<name>A0A948TJN7_9LACO</name>
<evidence type="ECO:0000256" key="4">
    <source>
        <dbReference type="ARBA" id="ARBA00022989"/>
    </source>
</evidence>
<dbReference type="PANTHER" id="PTHR30213">
    <property type="entry name" value="INNER MEMBRANE PROTEIN YHJD"/>
    <property type="match status" value="1"/>
</dbReference>
<evidence type="ECO:0000256" key="2">
    <source>
        <dbReference type="ARBA" id="ARBA00022475"/>
    </source>
</evidence>
<comment type="subcellular location">
    <subcellularLocation>
        <location evidence="1">Cell membrane</location>
        <topology evidence="1">Multi-pass membrane protein</topology>
    </subcellularLocation>
</comment>
<reference evidence="7" key="2">
    <citation type="submission" date="2021-04" db="EMBL/GenBank/DDBJ databases">
        <authorList>
            <person name="Gilroy R."/>
        </authorList>
    </citation>
    <scope>NUCLEOTIDE SEQUENCE</scope>
    <source>
        <strain evidence="7">F6-6636</strain>
    </source>
</reference>
<feature type="transmembrane region" description="Helical" evidence="6">
    <location>
        <begin position="275"/>
        <end position="303"/>
    </location>
</feature>
<keyword evidence="2" id="KW-1003">Cell membrane</keyword>
<keyword evidence="4 6" id="KW-1133">Transmembrane helix</keyword>
<evidence type="ECO:0000256" key="1">
    <source>
        <dbReference type="ARBA" id="ARBA00004651"/>
    </source>
</evidence>
<evidence type="ECO:0000313" key="7">
    <source>
        <dbReference type="EMBL" id="MBU3851893.1"/>
    </source>
</evidence>
<comment type="caution">
    <text evidence="7">The sequence shown here is derived from an EMBL/GenBank/DDBJ whole genome shotgun (WGS) entry which is preliminary data.</text>
</comment>
<evidence type="ECO:0000313" key="8">
    <source>
        <dbReference type="Proteomes" id="UP000777303"/>
    </source>
</evidence>
<evidence type="ECO:0000256" key="5">
    <source>
        <dbReference type="ARBA" id="ARBA00023136"/>
    </source>
</evidence>
<organism evidence="7 8">
    <name type="scientific">Candidatus Paralactobacillus gallistercoris</name>
    <dbReference type="NCBI Taxonomy" id="2838724"/>
    <lineage>
        <taxon>Bacteria</taxon>
        <taxon>Bacillati</taxon>
        <taxon>Bacillota</taxon>
        <taxon>Bacilli</taxon>
        <taxon>Lactobacillales</taxon>
        <taxon>Lactobacillaceae</taxon>
        <taxon>Lactobacillus</taxon>
    </lineage>
</organism>
<dbReference type="PANTHER" id="PTHR30213:SF0">
    <property type="entry name" value="UPF0761 MEMBRANE PROTEIN YIHY"/>
    <property type="match status" value="1"/>
</dbReference>
<dbReference type="AlphaFoldDB" id="A0A948TJN7"/>
<feature type="transmembrane region" description="Helical" evidence="6">
    <location>
        <begin position="126"/>
        <end position="147"/>
    </location>
</feature>
<feature type="transmembrane region" description="Helical" evidence="6">
    <location>
        <begin position="215"/>
        <end position="235"/>
    </location>
</feature>
<dbReference type="InterPro" id="IPR017039">
    <property type="entry name" value="Virul_fac_BrkB"/>
</dbReference>
<dbReference type="EMBL" id="JAHLFS010000051">
    <property type="protein sequence ID" value="MBU3851893.1"/>
    <property type="molecule type" value="Genomic_DNA"/>
</dbReference>
<keyword evidence="3 6" id="KW-0812">Transmembrane</keyword>
<feature type="transmembrane region" description="Helical" evidence="6">
    <location>
        <begin position="168"/>
        <end position="195"/>
    </location>
</feature>
<protein>
    <submittedName>
        <fullName evidence="7">YihY/virulence factor BrkB family protein</fullName>
    </submittedName>
</protein>
<feature type="transmembrane region" description="Helical" evidence="6">
    <location>
        <begin position="247"/>
        <end position="269"/>
    </location>
</feature>
<evidence type="ECO:0000256" key="6">
    <source>
        <dbReference type="SAM" id="Phobius"/>
    </source>
</evidence>
<dbReference type="PIRSF" id="PIRSF035875">
    <property type="entry name" value="RNase_BN"/>
    <property type="match status" value="1"/>
</dbReference>
<proteinExistence type="predicted"/>
<reference evidence="7" key="1">
    <citation type="journal article" date="2021" name="PeerJ">
        <title>Extensive microbial diversity within the chicken gut microbiome revealed by metagenomics and culture.</title>
        <authorList>
            <person name="Gilroy R."/>
            <person name="Ravi A."/>
            <person name="Getino M."/>
            <person name="Pursley I."/>
            <person name="Horton D.L."/>
            <person name="Alikhan N.F."/>
            <person name="Baker D."/>
            <person name="Gharbi K."/>
            <person name="Hall N."/>
            <person name="Watson M."/>
            <person name="Adriaenssens E.M."/>
            <person name="Foster-Nyarko E."/>
            <person name="Jarju S."/>
            <person name="Secka A."/>
            <person name="Antonio M."/>
            <person name="Oren A."/>
            <person name="Chaudhuri R.R."/>
            <person name="La Ragione R."/>
            <person name="Hildebrand F."/>
            <person name="Pallen M.J."/>
        </authorList>
    </citation>
    <scope>NUCLEOTIDE SEQUENCE</scope>
    <source>
        <strain evidence="7">F6-6636</strain>
    </source>
</reference>
<feature type="transmembrane region" description="Helical" evidence="6">
    <location>
        <begin position="67"/>
        <end position="90"/>
    </location>
</feature>
<dbReference type="GO" id="GO:0005886">
    <property type="term" value="C:plasma membrane"/>
    <property type="evidence" value="ECO:0007669"/>
    <property type="project" value="UniProtKB-SubCell"/>
</dbReference>
<sequence length="331" mass="37847">MANWLRKIKTKQKQAKKTWRRVNATVEQAPDVPMAKKNISSRERLVGLFEIIWQRLQDADVLNSAKVLVYFALLSIFPLLIVLGNLFSLMHIDQSNVMTYVKMAVPTNIMQWLLPTVNNLMKHSNGGLLSLGAIVTLWSASRGINAMKISFNRAYGVKSPQNFLIRRIFSMVTTLLLLFTIVLMIVIFTFGLQFLEFLAPILMIPEHLIRAFAAWRWPATFIALFLVLVFIYYFLPNVKLKLRTILPGAFFTTVAWLLLAQVFALYVRYFGTRWISYGTIGTFIVLLLWLNFSGIVIIGGAVINAVTYEYYQGEAKASDSKLHSLLRRNLK</sequence>
<keyword evidence="5 6" id="KW-0472">Membrane</keyword>
<dbReference type="NCBIfam" id="TIGR00765">
    <property type="entry name" value="yihY_not_rbn"/>
    <property type="match status" value="1"/>
</dbReference>
<dbReference type="Pfam" id="PF03631">
    <property type="entry name" value="Virul_fac_BrkB"/>
    <property type="match status" value="1"/>
</dbReference>